<proteinExistence type="inferred from homology"/>
<evidence type="ECO:0000256" key="8">
    <source>
        <dbReference type="ARBA" id="ARBA00023242"/>
    </source>
</evidence>
<dbReference type="InParanoid" id="H2ZB11"/>
<keyword evidence="7" id="KW-0325">Glycoprotein</keyword>
<protein>
    <recommendedName>
        <fullName evidence="3">Transmembrane protein 168</fullName>
    </recommendedName>
</protein>
<evidence type="ECO:0000256" key="6">
    <source>
        <dbReference type="ARBA" id="ARBA00023136"/>
    </source>
</evidence>
<dbReference type="AlphaFoldDB" id="H2ZB11"/>
<keyword evidence="4 9" id="KW-0812">Transmembrane</keyword>
<dbReference type="PANTHER" id="PTHR14437">
    <property type="entry name" value="TRANSMEMBRANE PROTEIN 168"/>
    <property type="match status" value="1"/>
</dbReference>
<dbReference type="PANTHER" id="PTHR14437:SF2">
    <property type="entry name" value="TRANSMEMBRANE PROTEIN 168"/>
    <property type="match status" value="1"/>
</dbReference>
<dbReference type="InterPro" id="IPR029713">
    <property type="entry name" value="TMEM168"/>
</dbReference>
<feature type="transmembrane region" description="Helical" evidence="9">
    <location>
        <begin position="161"/>
        <end position="179"/>
    </location>
</feature>
<comment type="similarity">
    <text evidence="2">Belongs to the TMEM168 family.</text>
</comment>
<dbReference type="GO" id="GO:0031965">
    <property type="term" value="C:nuclear membrane"/>
    <property type="evidence" value="ECO:0007669"/>
    <property type="project" value="UniProtKB-SubCell"/>
</dbReference>
<reference evidence="11" key="1">
    <citation type="submission" date="2003-08" db="EMBL/GenBank/DDBJ databases">
        <authorList>
            <person name="Birren B."/>
            <person name="Nusbaum C."/>
            <person name="Abebe A."/>
            <person name="Abouelleil A."/>
            <person name="Adekoya E."/>
            <person name="Ait-zahra M."/>
            <person name="Allen N."/>
            <person name="Allen T."/>
            <person name="An P."/>
            <person name="Anderson M."/>
            <person name="Anderson S."/>
            <person name="Arachchi H."/>
            <person name="Armbruster J."/>
            <person name="Bachantsang P."/>
            <person name="Baldwin J."/>
            <person name="Barry A."/>
            <person name="Bayul T."/>
            <person name="Blitshsteyn B."/>
            <person name="Bloom T."/>
            <person name="Blye J."/>
            <person name="Boguslavskiy L."/>
            <person name="Borowsky M."/>
            <person name="Boukhgalter B."/>
            <person name="Brunache A."/>
            <person name="Butler J."/>
            <person name="Calixte N."/>
            <person name="Calvo S."/>
            <person name="Camarata J."/>
            <person name="Campo K."/>
            <person name="Chang J."/>
            <person name="Cheshatsang Y."/>
            <person name="Citroen M."/>
            <person name="Collymore A."/>
            <person name="Considine T."/>
            <person name="Cook A."/>
            <person name="Cooke P."/>
            <person name="Corum B."/>
            <person name="Cuomo C."/>
            <person name="David R."/>
            <person name="Dawoe T."/>
            <person name="Degray S."/>
            <person name="Dodge S."/>
            <person name="Dooley K."/>
            <person name="Dorje P."/>
            <person name="Dorjee K."/>
            <person name="Dorris L."/>
            <person name="Duffey N."/>
            <person name="Dupes A."/>
            <person name="Elkins T."/>
            <person name="Engels R."/>
            <person name="Erickson J."/>
            <person name="Farina A."/>
            <person name="Faro S."/>
            <person name="Ferreira P."/>
            <person name="Fischer H."/>
            <person name="Fitzgerald M."/>
            <person name="Foley K."/>
            <person name="Gage D."/>
            <person name="Galagan J."/>
            <person name="Gearin G."/>
            <person name="Gnerre S."/>
            <person name="Gnirke A."/>
            <person name="Goyette A."/>
            <person name="Graham J."/>
            <person name="Grandbois E."/>
            <person name="Gyaltsen K."/>
            <person name="Hafez N."/>
            <person name="Hagopian D."/>
            <person name="Hagos B."/>
            <person name="Hall J."/>
            <person name="Hatcher B."/>
            <person name="Heller A."/>
            <person name="Higgins H."/>
            <person name="Honan T."/>
            <person name="Horn A."/>
            <person name="Houde N."/>
            <person name="Hughes L."/>
            <person name="Hulme W."/>
            <person name="Husby E."/>
            <person name="Iliev I."/>
            <person name="Jaffe D."/>
            <person name="Jones C."/>
            <person name="Kamal M."/>
            <person name="Kamat A."/>
            <person name="Kamvysselis M."/>
            <person name="Karlsson E."/>
            <person name="Kells C."/>
            <person name="Kieu A."/>
            <person name="Kisner P."/>
            <person name="Kodira C."/>
            <person name="Kulbokas E."/>
            <person name="Labutti K."/>
            <person name="Lama D."/>
            <person name="Landers T."/>
            <person name="Leger J."/>
            <person name="Levine S."/>
            <person name="Lewis D."/>
            <person name="Lewis T."/>
            <person name="Lindblad-toh K."/>
            <person name="Liu X."/>
            <person name="Lokyitsang T."/>
            <person name="Lokyitsang Y."/>
            <person name="Lucien O."/>
            <person name="Lui A."/>
            <person name="Ma L.J."/>
            <person name="Mabbitt R."/>
            <person name="Macdonald J."/>
            <person name="Maclean C."/>
            <person name="Major J."/>
            <person name="Manning J."/>
            <person name="Marabella R."/>
            <person name="Maru K."/>
            <person name="Matthews C."/>
            <person name="Mauceli E."/>
            <person name="Mccarthy M."/>
            <person name="Mcdonough S."/>
            <person name="Mcghee T."/>
            <person name="Meldrim J."/>
            <person name="Meneus L."/>
            <person name="Mesirov J."/>
            <person name="Mihalev A."/>
            <person name="Mihova T."/>
            <person name="Mikkelsen T."/>
            <person name="Mlenga V."/>
            <person name="Moru K."/>
            <person name="Mozes J."/>
            <person name="Mulrain L."/>
            <person name="Munson G."/>
            <person name="Naylor J."/>
            <person name="Newes C."/>
            <person name="Nguyen C."/>
            <person name="Nguyen N."/>
            <person name="Nguyen T."/>
            <person name="Nicol R."/>
            <person name="Nielsen C."/>
            <person name="Nizzari M."/>
            <person name="Norbu C."/>
            <person name="Norbu N."/>
            <person name="O'donnell P."/>
            <person name="Okoawo O."/>
            <person name="O'leary S."/>
            <person name="Omotosho B."/>
            <person name="O'neill K."/>
            <person name="Osman S."/>
            <person name="Parker S."/>
            <person name="Perrin D."/>
            <person name="Phunkhang P."/>
            <person name="Piqani B."/>
            <person name="Purcell S."/>
            <person name="Rachupka T."/>
            <person name="Ramasamy U."/>
            <person name="Rameau R."/>
            <person name="Ray V."/>
            <person name="Raymond C."/>
            <person name="Retta R."/>
            <person name="Richardson S."/>
            <person name="Rise C."/>
            <person name="Rodriguez J."/>
            <person name="Rogers J."/>
            <person name="Rogov P."/>
            <person name="Rutman M."/>
            <person name="Schupbach R."/>
            <person name="Seaman C."/>
            <person name="Settipalli S."/>
            <person name="Sharpe T."/>
            <person name="Sheridan J."/>
            <person name="Sherpa N."/>
            <person name="Shi J."/>
            <person name="Smirnov S."/>
            <person name="Smith C."/>
            <person name="Sougnez C."/>
            <person name="Spencer B."/>
            <person name="Stalker J."/>
            <person name="Stange-thomann N."/>
            <person name="Stavropoulos S."/>
            <person name="Stetson K."/>
            <person name="Stone C."/>
            <person name="Stone S."/>
            <person name="Stubbs M."/>
            <person name="Talamas J."/>
            <person name="Tchuinga P."/>
            <person name="Tenzing P."/>
            <person name="Tesfaye S."/>
            <person name="Theodore J."/>
            <person name="Thoulutsang Y."/>
            <person name="Topham K."/>
            <person name="Towey S."/>
            <person name="Tsamla T."/>
            <person name="Tsomo N."/>
            <person name="Vallee D."/>
            <person name="Vassiliev H."/>
            <person name="Venkataraman V."/>
            <person name="Vinson J."/>
            <person name="Vo A."/>
            <person name="Wade C."/>
            <person name="Wang S."/>
            <person name="Wangchuk T."/>
            <person name="Wangdi T."/>
            <person name="Whittaker C."/>
            <person name="Wilkinson J."/>
            <person name="Wu Y."/>
            <person name="Wyman D."/>
            <person name="Yadav S."/>
            <person name="Yang S."/>
            <person name="Yang X."/>
            <person name="Yeager S."/>
            <person name="Yee E."/>
            <person name="Young G."/>
            <person name="Zainoun J."/>
            <person name="Zembeck L."/>
            <person name="Zimmer A."/>
            <person name="Zody M."/>
            <person name="Lander E."/>
        </authorList>
    </citation>
    <scope>NUCLEOTIDE SEQUENCE [LARGE SCALE GENOMIC DNA]</scope>
</reference>
<keyword evidence="6 9" id="KW-0472">Membrane</keyword>
<evidence type="ECO:0000256" key="1">
    <source>
        <dbReference type="ARBA" id="ARBA00004232"/>
    </source>
</evidence>
<reference evidence="10" key="3">
    <citation type="submission" date="2025-09" db="UniProtKB">
        <authorList>
            <consortium name="Ensembl"/>
        </authorList>
    </citation>
    <scope>IDENTIFICATION</scope>
</reference>
<keyword evidence="5 9" id="KW-1133">Transmembrane helix</keyword>
<comment type="subcellular location">
    <subcellularLocation>
        <location evidence="1">Nucleus membrane</location>
        <topology evidence="1">Multi-pass membrane protein</topology>
    </subcellularLocation>
</comment>
<dbReference type="GeneTree" id="ENSGT00390000005941"/>
<keyword evidence="11" id="KW-1185">Reference proteome</keyword>
<evidence type="ECO:0000256" key="2">
    <source>
        <dbReference type="ARBA" id="ARBA00007329"/>
    </source>
</evidence>
<dbReference type="Ensembl" id="ENSCSAVT00000014949.1">
    <property type="protein sequence ID" value="ENSCSAVP00000014776.1"/>
    <property type="gene ID" value="ENSCSAVG00000008639.1"/>
</dbReference>
<evidence type="ECO:0000313" key="11">
    <source>
        <dbReference type="Proteomes" id="UP000007875"/>
    </source>
</evidence>
<feature type="transmembrane region" description="Helical" evidence="9">
    <location>
        <begin position="72"/>
        <end position="92"/>
    </location>
</feature>
<reference evidence="10" key="2">
    <citation type="submission" date="2025-08" db="UniProtKB">
        <authorList>
            <consortium name="Ensembl"/>
        </authorList>
    </citation>
    <scope>IDENTIFICATION</scope>
</reference>
<name>H2ZB11_CIOSA</name>
<evidence type="ECO:0000256" key="5">
    <source>
        <dbReference type="ARBA" id="ARBA00022989"/>
    </source>
</evidence>
<accession>H2ZB11</accession>
<evidence type="ECO:0000256" key="9">
    <source>
        <dbReference type="SAM" id="Phobius"/>
    </source>
</evidence>
<sequence length="188" mass="21226">MYKVKLFDKLRCLKILPGVLLLISILFTSSNVWLNTEKLAVATICVFSIVFVFSLIAIYLDYSNCDLEGYAACVSHFWWSLLFSSLAFGVSSYRDWAYDDRDRLADMLLMTSTAIKCCCDFVDRFSGNIVYRSVFLLPTEISTLCGFLLGGSIFLDHEHDIDLALIMVASSIVVLNLRMKCSLALLHL</sequence>
<evidence type="ECO:0000256" key="7">
    <source>
        <dbReference type="ARBA" id="ARBA00023180"/>
    </source>
</evidence>
<feature type="transmembrane region" description="Helical" evidence="9">
    <location>
        <begin position="12"/>
        <end position="33"/>
    </location>
</feature>
<dbReference type="Proteomes" id="UP000007875">
    <property type="component" value="Unassembled WGS sequence"/>
</dbReference>
<feature type="transmembrane region" description="Helical" evidence="9">
    <location>
        <begin position="39"/>
        <end position="60"/>
    </location>
</feature>
<keyword evidence="8" id="KW-0539">Nucleus</keyword>
<evidence type="ECO:0000256" key="4">
    <source>
        <dbReference type="ARBA" id="ARBA00022692"/>
    </source>
</evidence>
<dbReference type="HOGENOM" id="CLU_1444068_0_0_1"/>
<organism evidence="10 11">
    <name type="scientific">Ciona savignyi</name>
    <name type="common">Pacific transparent sea squirt</name>
    <dbReference type="NCBI Taxonomy" id="51511"/>
    <lineage>
        <taxon>Eukaryota</taxon>
        <taxon>Metazoa</taxon>
        <taxon>Chordata</taxon>
        <taxon>Tunicata</taxon>
        <taxon>Ascidiacea</taxon>
        <taxon>Phlebobranchia</taxon>
        <taxon>Cionidae</taxon>
        <taxon>Ciona</taxon>
    </lineage>
</organism>
<feature type="transmembrane region" description="Helical" evidence="9">
    <location>
        <begin position="134"/>
        <end position="155"/>
    </location>
</feature>
<evidence type="ECO:0000256" key="3">
    <source>
        <dbReference type="ARBA" id="ARBA00014572"/>
    </source>
</evidence>
<evidence type="ECO:0000313" key="10">
    <source>
        <dbReference type="Ensembl" id="ENSCSAVP00000014776.1"/>
    </source>
</evidence>